<name>A0A1X7V0P4_AMPQE</name>
<evidence type="ECO:0000313" key="1">
    <source>
        <dbReference type="EnsemblMetazoa" id="Aqu2.1.33364_001"/>
    </source>
</evidence>
<proteinExistence type="predicted"/>
<sequence>MTGSGRSHEIEFDVMRMRPDPFHCYEFLLVCIPQTQPPPLWLCFRKTWTIDTSITL</sequence>
<dbReference type="AlphaFoldDB" id="A0A1X7V0P4"/>
<accession>A0A1X7V0P4</accession>
<dbReference type="EnsemblMetazoa" id="Aqu2.1.33364_001">
    <property type="protein sequence ID" value="Aqu2.1.33364_001"/>
    <property type="gene ID" value="Aqu2.1.33364"/>
</dbReference>
<protein>
    <submittedName>
        <fullName evidence="1">Uncharacterized protein</fullName>
    </submittedName>
</protein>
<organism evidence="1">
    <name type="scientific">Amphimedon queenslandica</name>
    <name type="common">Sponge</name>
    <dbReference type="NCBI Taxonomy" id="400682"/>
    <lineage>
        <taxon>Eukaryota</taxon>
        <taxon>Metazoa</taxon>
        <taxon>Porifera</taxon>
        <taxon>Demospongiae</taxon>
        <taxon>Heteroscleromorpha</taxon>
        <taxon>Haplosclerida</taxon>
        <taxon>Niphatidae</taxon>
        <taxon>Amphimedon</taxon>
    </lineage>
</organism>
<dbReference type="InParanoid" id="A0A1X7V0P4"/>
<reference evidence="1" key="1">
    <citation type="submission" date="2017-05" db="UniProtKB">
        <authorList>
            <consortium name="EnsemblMetazoa"/>
        </authorList>
    </citation>
    <scope>IDENTIFICATION</scope>
</reference>